<sequence>MRSQRRPVRAREGHKRPMTSIFVDWEPGDEAAAARIAASILPHREEFIAYLFDATARGVPDLVRDHDQRTLLYASIAENTVVFIASLQDGGDPSVAPAPPGALAFAKELARKDVSLSALLRAYRIGQARFTALCLDSASESEDIDDLTALRIVVGKLAAFIDHICEEVARAYEAERERWISSRSGLTQHLVRRLLDGTAEDVTEAQKALAYDLSGTHMAIDISVPPPGPGESDSLEQARQLIESISPHNSTISIPTGESCLCVWISFDQVPVGFVEQLRETVGSSVMPMQVVVGLPVPGTRGFQKTYQQASRLRSLAASAMPKPPKVLTYNDIAPIAMLADDIGDVKAFVAEVLGALAVDTVRSEELRETLRIYLRCHRSLAATAELMSLHRNTVRYRIHQIIEEFGHVIDRTDHYSLISALEICRWYGRGVLDSPGPANPE</sequence>
<keyword evidence="6" id="KW-1185">Reference proteome</keyword>
<evidence type="ECO:0000259" key="3">
    <source>
        <dbReference type="Pfam" id="PF14361"/>
    </source>
</evidence>
<dbReference type="Pfam" id="PF17853">
    <property type="entry name" value="GGDEF_2"/>
    <property type="match status" value="1"/>
</dbReference>
<evidence type="ECO:0000256" key="1">
    <source>
        <dbReference type="ARBA" id="ARBA00006754"/>
    </source>
</evidence>
<evidence type="ECO:0000313" key="6">
    <source>
        <dbReference type="Proteomes" id="UP000283479"/>
    </source>
</evidence>
<feature type="domain" description="PucR C-terminal helix-turn-helix" evidence="2">
    <location>
        <begin position="367"/>
        <end position="416"/>
    </location>
</feature>
<reference evidence="5 6" key="1">
    <citation type="submission" date="2018-11" db="EMBL/GenBank/DDBJ databases">
        <title>Rhodococcus spongicola sp. nov. and Rhodococcus xishaensis sp. nov. from marine sponges.</title>
        <authorList>
            <person name="Li L."/>
            <person name="Lin H.W."/>
        </authorList>
    </citation>
    <scope>NUCLEOTIDE SEQUENCE [LARGE SCALE GENOMIC DNA]</scope>
    <source>
        <strain evidence="5 6">LHW51113</strain>
    </source>
</reference>
<dbReference type="InterPro" id="IPR042070">
    <property type="entry name" value="PucR_C-HTH_sf"/>
</dbReference>
<evidence type="ECO:0008006" key="7">
    <source>
        <dbReference type="Google" id="ProtNLM"/>
    </source>
</evidence>
<dbReference type="Proteomes" id="UP000283479">
    <property type="component" value="Unassembled WGS sequence"/>
</dbReference>
<name>A0A3S3AEL7_9NOCA</name>
<gene>
    <name evidence="5" type="ORF">EGT50_08825</name>
</gene>
<evidence type="ECO:0000259" key="2">
    <source>
        <dbReference type="Pfam" id="PF13556"/>
    </source>
</evidence>
<dbReference type="InterPro" id="IPR025736">
    <property type="entry name" value="PucR_C-HTH_dom"/>
</dbReference>
<evidence type="ECO:0000313" key="5">
    <source>
        <dbReference type="EMBL" id="RVW02833.1"/>
    </source>
</evidence>
<dbReference type="PANTHER" id="PTHR33744">
    <property type="entry name" value="CARBOHYDRATE DIACID REGULATOR"/>
    <property type="match status" value="1"/>
</dbReference>
<dbReference type="Pfam" id="PF14361">
    <property type="entry name" value="RsbRD_N"/>
    <property type="match status" value="1"/>
</dbReference>
<accession>A0A3S3AEL7</accession>
<dbReference type="AlphaFoldDB" id="A0A3S3AEL7"/>
<comment type="caution">
    <text evidence="5">The sequence shown here is derived from an EMBL/GenBank/DDBJ whole genome shotgun (WGS) entry which is preliminary data.</text>
</comment>
<dbReference type="Pfam" id="PF13556">
    <property type="entry name" value="HTH_30"/>
    <property type="match status" value="1"/>
</dbReference>
<organism evidence="5 6">
    <name type="scientific">Rhodococcus xishaensis</name>
    <dbReference type="NCBI Taxonomy" id="2487364"/>
    <lineage>
        <taxon>Bacteria</taxon>
        <taxon>Bacillati</taxon>
        <taxon>Actinomycetota</taxon>
        <taxon>Actinomycetes</taxon>
        <taxon>Mycobacteriales</taxon>
        <taxon>Nocardiaceae</taxon>
        <taxon>Rhodococcus</taxon>
    </lineage>
</organism>
<feature type="domain" description="CdaR GGDEF-like" evidence="4">
    <location>
        <begin position="200"/>
        <end position="312"/>
    </location>
</feature>
<dbReference type="InterPro" id="IPR041522">
    <property type="entry name" value="CdaR_GGDEF"/>
</dbReference>
<dbReference type="Gene3D" id="1.10.10.2840">
    <property type="entry name" value="PucR C-terminal helix-turn-helix domain"/>
    <property type="match status" value="1"/>
</dbReference>
<proteinExistence type="inferred from homology"/>
<dbReference type="InterPro" id="IPR025751">
    <property type="entry name" value="RsbRD_N_dom"/>
</dbReference>
<dbReference type="PANTHER" id="PTHR33744:SF1">
    <property type="entry name" value="DNA-BINDING TRANSCRIPTIONAL ACTIVATOR ADER"/>
    <property type="match status" value="1"/>
</dbReference>
<protein>
    <recommendedName>
        <fullName evidence="7">PucR C-terminal helix-turn-helix domain-containing protein</fullName>
    </recommendedName>
</protein>
<dbReference type="InterPro" id="IPR051448">
    <property type="entry name" value="CdaR-like_regulators"/>
</dbReference>
<dbReference type="EMBL" id="RKLO01000003">
    <property type="protein sequence ID" value="RVW02833.1"/>
    <property type="molecule type" value="Genomic_DNA"/>
</dbReference>
<evidence type="ECO:0000259" key="4">
    <source>
        <dbReference type="Pfam" id="PF17853"/>
    </source>
</evidence>
<feature type="domain" description="RsbT co-antagonist protein RsbRD N-terminal" evidence="3">
    <location>
        <begin position="48"/>
        <end position="183"/>
    </location>
</feature>
<comment type="similarity">
    <text evidence="1">Belongs to the CdaR family.</text>
</comment>